<dbReference type="AlphaFoldDB" id="A0AAV8CKM3"/>
<sequence length="410" mass="46252">MKEGLLSTEMAASSPLSMPPSPMAAVVGLQFCTSDNMVLTVTKKFSFSGGYFVISDANGTILMKVHGSPFSSRRVLFDATGTPIISMRDKRFSMHQRWNVYRGDSKHQRDFLFTVKKTHMFQLNTELGVFLAGNTAEQHCDFKIEESWLGRSCTFYLGDSNTIIAQMSRQFEIRDVLLGRDTYRVTVYPNVDYAFIVAIIVIINELHSLRASSFLRFQHPHQSNNLEPNERLFCTLMAVPSQAPMPLSQIVAVVGQQFFSPDIMALTVSKKPSVSNGDYVVSNVNATVLMNVEGRYFSLPRCRVLCDAAGTSIISMRKEPFSMHQRWNVYRGNGYDQRDLLFTVKRARILQSQTELNVFLARNTAEQHCNFKVKGSWLERSWAFYLGDSNTIIAHAIGVVKGLAPYAQNK</sequence>
<dbReference type="InterPro" id="IPR038595">
    <property type="entry name" value="LOR_sf"/>
</dbReference>
<dbReference type="Proteomes" id="UP001140206">
    <property type="component" value="Chromosome 5"/>
</dbReference>
<evidence type="ECO:0000256" key="1">
    <source>
        <dbReference type="ARBA" id="ARBA00005437"/>
    </source>
</evidence>
<dbReference type="Pfam" id="PF04525">
    <property type="entry name" value="LOR"/>
    <property type="match status" value="2"/>
</dbReference>
<proteinExistence type="inferred from homology"/>
<dbReference type="InterPro" id="IPR025659">
    <property type="entry name" value="Tubby-like_C"/>
</dbReference>
<comment type="similarity">
    <text evidence="1">Belongs to the LOR family.</text>
</comment>
<dbReference type="SUPFAM" id="SSF54518">
    <property type="entry name" value="Tubby C-terminal domain-like"/>
    <property type="match status" value="2"/>
</dbReference>
<evidence type="ECO:0000313" key="2">
    <source>
        <dbReference type="EMBL" id="KAJ4756025.1"/>
    </source>
</evidence>
<evidence type="ECO:0000313" key="3">
    <source>
        <dbReference type="Proteomes" id="UP001140206"/>
    </source>
</evidence>
<dbReference type="PANTHER" id="PTHR31087">
    <property type="match status" value="1"/>
</dbReference>
<dbReference type="InterPro" id="IPR007612">
    <property type="entry name" value="LOR"/>
</dbReference>
<dbReference type="Gene3D" id="2.40.160.200">
    <property type="entry name" value="LURP1-related"/>
    <property type="match status" value="2"/>
</dbReference>
<dbReference type="EMBL" id="JAMFTS010000005">
    <property type="protein sequence ID" value="KAJ4756025.1"/>
    <property type="molecule type" value="Genomic_DNA"/>
</dbReference>
<protein>
    <submittedName>
        <fullName evidence="2">LURP-one-like protein (DUF567)</fullName>
    </submittedName>
</protein>
<name>A0AAV8CKM3_9POAL</name>
<organism evidence="2 3">
    <name type="scientific">Rhynchospora pubera</name>
    <dbReference type="NCBI Taxonomy" id="906938"/>
    <lineage>
        <taxon>Eukaryota</taxon>
        <taxon>Viridiplantae</taxon>
        <taxon>Streptophyta</taxon>
        <taxon>Embryophyta</taxon>
        <taxon>Tracheophyta</taxon>
        <taxon>Spermatophyta</taxon>
        <taxon>Magnoliopsida</taxon>
        <taxon>Liliopsida</taxon>
        <taxon>Poales</taxon>
        <taxon>Cyperaceae</taxon>
        <taxon>Cyperoideae</taxon>
        <taxon>Rhynchosporeae</taxon>
        <taxon>Rhynchospora</taxon>
    </lineage>
</organism>
<keyword evidence="3" id="KW-1185">Reference proteome</keyword>
<accession>A0AAV8CKM3</accession>
<comment type="caution">
    <text evidence="2">The sequence shown here is derived from an EMBL/GenBank/DDBJ whole genome shotgun (WGS) entry which is preliminary data.</text>
</comment>
<reference evidence="2" key="1">
    <citation type="submission" date="2022-08" db="EMBL/GenBank/DDBJ databases">
        <authorList>
            <person name="Marques A."/>
        </authorList>
    </citation>
    <scope>NUCLEOTIDE SEQUENCE</scope>
    <source>
        <strain evidence="2">RhyPub2mFocal</strain>
        <tissue evidence="2">Leaves</tissue>
    </source>
</reference>
<dbReference type="PANTHER" id="PTHR31087:SF58">
    <property type="entry name" value="OS07G0230700 PROTEIN"/>
    <property type="match status" value="1"/>
</dbReference>
<gene>
    <name evidence="2" type="ORF">LUZ62_090430</name>
</gene>